<dbReference type="EMBL" id="BGZK01000535">
    <property type="protein sequence ID" value="GBP49015.1"/>
    <property type="molecule type" value="Genomic_DNA"/>
</dbReference>
<organism evidence="1 2">
    <name type="scientific">Eumeta variegata</name>
    <name type="common">Bagworm moth</name>
    <name type="synonym">Eumeta japonica</name>
    <dbReference type="NCBI Taxonomy" id="151549"/>
    <lineage>
        <taxon>Eukaryota</taxon>
        <taxon>Metazoa</taxon>
        <taxon>Ecdysozoa</taxon>
        <taxon>Arthropoda</taxon>
        <taxon>Hexapoda</taxon>
        <taxon>Insecta</taxon>
        <taxon>Pterygota</taxon>
        <taxon>Neoptera</taxon>
        <taxon>Endopterygota</taxon>
        <taxon>Lepidoptera</taxon>
        <taxon>Glossata</taxon>
        <taxon>Ditrysia</taxon>
        <taxon>Tineoidea</taxon>
        <taxon>Psychidae</taxon>
        <taxon>Oiketicinae</taxon>
        <taxon>Eumeta</taxon>
    </lineage>
</organism>
<name>A0A4C1WFW7_EUMVA</name>
<dbReference type="AlphaFoldDB" id="A0A4C1WFW7"/>
<reference evidence="1 2" key="1">
    <citation type="journal article" date="2019" name="Commun. Biol.">
        <title>The bagworm genome reveals a unique fibroin gene that provides high tensile strength.</title>
        <authorList>
            <person name="Kono N."/>
            <person name="Nakamura H."/>
            <person name="Ohtoshi R."/>
            <person name="Tomita M."/>
            <person name="Numata K."/>
            <person name="Arakawa K."/>
        </authorList>
    </citation>
    <scope>NUCLEOTIDE SEQUENCE [LARGE SCALE GENOMIC DNA]</scope>
</reference>
<keyword evidence="2" id="KW-1185">Reference proteome</keyword>
<dbReference type="Proteomes" id="UP000299102">
    <property type="component" value="Unassembled WGS sequence"/>
</dbReference>
<protein>
    <submittedName>
        <fullName evidence="1">Uncharacterized protein</fullName>
    </submittedName>
</protein>
<accession>A0A4C1WFW7</accession>
<sequence>MSTIKQSLSGRRASCRGWSKRACELPENKVFLAAHGHYNLLRRHQCGVGLEGKSRISNERSIDRGDWGT</sequence>
<gene>
    <name evidence="1" type="ORF">EVAR_35637_1</name>
</gene>
<comment type="caution">
    <text evidence="1">The sequence shown here is derived from an EMBL/GenBank/DDBJ whole genome shotgun (WGS) entry which is preliminary data.</text>
</comment>
<evidence type="ECO:0000313" key="1">
    <source>
        <dbReference type="EMBL" id="GBP49015.1"/>
    </source>
</evidence>
<evidence type="ECO:0000313" key="2">
    <source>
        <dbReference type="Proteomes" id="UP000299102"/>
    </source>
</evidence>
<proteinExistence type="predicted"/>